<dbReference type="AlphaFoldDB" id="A0A507DDF8"/>
<sequence length="230" mass="25824">MNRAVWYLLIDERGQPAFDDVVWEENQRIIEGVAAQLKVYSNKDNIANPAMALKASALVGDGGGSEDMPLFVVVPKKTSPSGSLQSIASDSMDVDVRWKDEAPIVYSLEKGSMFFVNRTDAVKQLHEIHRSKFERAALEPMFITPPSTLSINYEAADDFLVDLTKVTGPVFIVLDEIRKAFQSDSLDDFQQRDCHGSYLNYVAQRPLDIHIKPNQYVFERLNIHNVSSSA</sequence>
<proteinExistence type="predicted"/>
<accession>A0A507DDF8</accession>
<dbReference type="Proteomes" id="UP000320333">
    <property type="component" value="Unassembled WGS sequence"/>
</dbReference>
<organism evidence="1 2">
    <name type="scientific">Chytriomyces confervae</name>
    <dbReference type="NCBI Taxonomy" id="246404"/>
    <lineage>
        <taxon>Eukaryota</taxon>
        <taxon>Fungi</taxon>
        <taxon>Fungi incertae sedis</taxon>
        <taxon>Chytridiomycota</taxon>
        <taxon>Chytridiomycota incertae sedis</taxon>
        <taxon>Chytridiomycetes</taxon>
        <taxon>Chytridiales</taxon>
        <taxon>Chytriomycetaceae</taxon>
        <taxon>Chytriomyces</taxon>
    </lineage>
</organism>
<keyword evidence="2" id="KW-1185">Reference proteome</keyword>
<dbReference type="OrthoDB" id="2148132at2759"/>
<gene>
    <name evidence="1" type="ORF">CcCBS67573_g10148</name>
</gene>
<evidence type="ECO:0000313" key="1">
    <source>
        <dbReference type="EMBL" id="TPX49644.1"/>
    </source>
</evidence>
<dbReference type="EMBL" id="QEAP01001204">
    <property type="protein sequence ID" value="TPX49644.1"/>
    <property type="molecule type" value="Genomic_DNA"/>
</dbReference>
<comment type="caution">
    <text evidence="1">The sequence shown here is derived from an EMBL/GenBank/DDBJ whole genome shotgun (WGS) entry which is preliminary data.</text>
</comment>
<name>A0A507DDF8_9FUNG</name>
<reference evidence="1 2" key="1">
    <citation type="journal article" date="2019" name="Sci. Rep.">
        <title>Comparative genomics of chytrid fungi reveal insights into the obligate biotrophic and pathogenic lifestyle of Synchytrium endobioticum.</title>
        <authorList>
            <person name="van de Vossenberg B.T.L.H."/>
            <person name="Warris S."/>
            <person name="Nguyen H.D.T."/>
            <person name="van Gent-Pelzer M.P.E."/>
            <person name="Joly D.L."/>
            <person name="van de Geest H.C."/>
            <person name="Bonants P.J.M."/>
            <person name="Smith D.S."/>
            <person name="Levesque C.A."/>
            <person name="van der Lee T.A.J."/>
        </authorList>
    </citation>
    <scope>NUCLEOTIDE SEQUENCE [LARGE SCALE GENOMIC DNA]</scope>
    <source>
        <strain evidence="1 2">CBS 675.73</strain>
    </source>
</reference>
<protein>
    <submittedName>
        <fullName evidence="1">Uncharacterized protein</fullName>
    </submittedName>
</protein>
<evidence type="ECO:0000313" key="2">
    <source>
        <dbReference type="Proteomes" id="UP000320333"/>
    </source>
</evidence>